<reference evidence="1 2" key="1">
    <citation type="journal article" date="2017" name="Front. Microbiol.">
        <title>Genome Sequence of Desulfurella amilsii Strain TR1 and Comparative Genomics of Desulfurellaceae Family.</title>
        <authorList>
            <person name="Florentino A.P."/>
            <person name="Stams A.J."/>
            <person name="Sanchez-Andrea I."/>
        </authorList>
    </citation>
    <scope>NUCLEOTIDE SEQUENCE [LARGE SCALE GENOMIC DNA]</scope>
    <source>
        <strain evidence="1 2">TR1</strain>
    </source>
</reference>
<dbReference type="AlphaFoldDB" id="A0A1X4XVP5"/>
<evidence type="ECO:0000313" key="1">
    <source>
        <dbReference type="EMBL" id="OSS41616.1"/>
    </source>
</evidence>
<name>A0A1X4XVP5_9BACT</name>
<organism evidence="1 2">
    <name type="scientific">Desulfurella amilsii</name>
    <dbReference type="NCBI Taxonomy" id="1562698"/>
    <lineage>
        <taxon>Bacteria</taxon>
        <taxon>Pseudomonadati</taxon>
        <taxon>Campylobacterota</taxon>
        <taxon>Desulfurellia</taxon>
        <taxon>Desulfurellales</taxon>
        <taxon>Desulfurellaceae</taxon>
        <taxon>Desulfurella</taxon>
    </lineage>
</organism>
<protein>
    <submittedName>
        <fullName evidence="1">Uncharacterized protein involved in outer membrane biogenesis</fullName>
    </submittedName>
</protein>
<comment type="caution">
    <text evidence="1">The sequence shown here is derived from an EMBL/GenBank/DDBJ whole genome shotgun (WGS) entry which is preliminary data.</text>
</comment>
<evidence type="ECO:0000313" key="2">
    <source>
        <dbReference type="Proteomes" id="UP000194141"/>
    </source>
</evidence>
<dbReference type="EMBL" id="MDSU01000018">
    <property type="protein sequence ID" value="OSS41616.1"/>
    <property type="molecule type" value="Genomic_DNA"/>
</dbReference>
<gene>
    <name evidence="1" type="ORF">DESAMIL20_1169</name>
</gene>
<dbReference type="STRING" id="1562698.DESAMIL20_1169"/>
<dbReference type="Proteomes" id="UP000194141">
    <property type="component" value="Unassembled WGS sequence"/>
</dbReference>
<sequence length="1064" mass="119406">MLAGYFSLPLFLKSQYFLHFVENKAHIKIEKIENYKISQTLNSIKVNISDLKIRSSKFNSCAKNVSYTLKLGELLSRKPTFGNLKIQNLDITIYPSKTPTKTTTLIKPLPLSIDIANLNASYENYKINGALNVVLNLTTKNNNFFFKGDVNNSPIELAGDINPNNLHINLNVKKFSPKDFPAYLKVINNTSSKLNLTLKNNLELIDGKLKISDINYKGLKLISPSATYAHNELYLNIPSVMYKENITGKNANLKLNTKNYNATLLFSQISVANLNIKKPTINFIYDKNNDNFSLKGSGDGFLAKAKGTLDTKSFDNTQLEGFFETPYIDYKQIKPLISKKLQEYIFSGEIKAKKITFNGKIKDKENIIKTGELVAQNAKFVVEKDTYPFVVTFANIKVTPKDVIIDGTGFNDEVNLISSKMVIAREKGYPANMHLVLNGESTKNTEDFLYKAILSHDDAKYIDYAKDIRGPFGAVIDIKDYYWHPQPHFDFNVNIDSHLNLVDKKISKTPISLVGKFGIQRKNQTLKVSANNLKIKNDTSFVNITGFLEHSNTLFYNASLSGKINPNDIKNVSYLKLDEKYLPTSKITIKPSSIWGTLSKINFNADIEGKKLFKEQGFGVDEILAKGYFEKNLISLNPIKLDNTVSINGLYNIKAKTFNGDIALNNFRLSSIKNLLKLPIDEAILNGNVKLGLKDKKFQYIYSNNLVLTDLVYDDDLSVKSAHITFNKNYATITDGYALVLGNPVSFNGSLNLEPLTISLNATSQKFIVKKSQSKTKSYIGNIKFKIPNAQIYANAHINELIIQGSKPLIFNNVEAHLELASKRYLIIKAPKTQINIQMAKNTININATDSYLFAHYIQSKTKKPSITTLNATLQTPSADEIDFKKLNGTLKFVSQNGNIKDFPDIYKILSLADVLGLITGQIDLRSGFYFDKMVGNFELKDGTIKTTKPLTVKGTSNNLFINGNVNLTNYHVDTLFMITTFTFINRIISYIPIIGHILGDKEKSFTGLSFRVNGYLDGKMNIYPVPWESLGKGLLDIITRTITLPAYLLGVNGDHKQSNGEKK</sequence>
<accession>A0A1X4XVP5</accession>
<keyword evidence="2" id="KW-1185">Reference proteome</keyword>
<proteinExistence type="predicted"/>